<evidence type="ECO:0000313" key="2">
    <source>
        <dbReference type="EMBL" id="RNB80103.1"/>
    </source>
</evidence>
<feature type="transmembrane region" description="Helical" evidence="1">
    <location>
        <begin position="332"/>
        <end position="351"/>
    </location>
</feature>
<dbReference type="RefSeq" id="WP_122921087.1">
    <property type="nucleotide sequence ID" value="NZ_RHHQ01000025.1"/>
</dbReference>
<sequence length="1025" mass="112789">MEKLIHFLLKRKLIVYLCTFLLVLGGVGALLSFTVAFVPKTNLPYISVNLSGGALPPEEMEEKITKKIEKELKSVSEIIDYTSTSSSGSVRISIKAKQGEGAEVKQKVDSIVNRLRNDFPKEVTNVLVQQDSYGDEMLGELAIVGASPQVMLNLAETSIKDRLEAADGVKTVEVDKGGFKNEVSIRLEPERLMAYGMTPQSVMDQLRQANWKQSIGTLENNGYHTVIEIDHSVASIPEIEQMAIQTPHGTVELKQLATVEDLRGKSVDSLSLYHGQPYVHIIVNRSSESDLITTQRNVDTVINEINKEANGSYKIITLFEAASFVETSIHNLSREVMVGGLLAIVILYLFMRNLRVTLVIAATLPLSALMTFIAMKIFGYNIDAVSLISLSLSVGLIVDAAIVVLESIYHFREKGEELTRAIILGTKEVLTPVLSSQLTMVVVFLPLVLADFGEEFRPIFTTIAFTVTAAITASTIAAIFFVPILAESFLGRDKNVSVKTNEKSVSARMLRLFQRFLGAALRHRIKTLVIAMALFVGCFFLTPFIKQGNFMDVNENFIFAQLVLPKGTSIEAARNTANEAEQNVLKMNDVRDVFVDVNKKNITLVLSLKSKAERAHSKDELSLELNNRLKAIKDVDRIETNFGGAGGAAAIQLQVVGKELEPAAKVTADVEKMLVSIPGVVNTRNDFSDGYEKLTLVPKQDMMERMQVDERDLLSQLSGFIGEQTITTITMDGIDIDVNATYPEEWMKHPDQLKQVTITTKTGAQVPLFDLVDWRYAKSPSSLKHVKGDRVITVSAEMVGTDLGTVGRAINEKLPTLTVPAGYKVELAGDLKQQSQNMTSGLIVFAGAIALIYVIMVGQFGRLSHPFIIMLTLPMAFIGVVVGLVLTQRVFSLMAIVGVTMLIGIVVSNAILLIDRINTLRERGMDLQEAILEGVKDRVRPVLMTKLTAILGMLPMALAFSEGSDFHAPLATVVIFGLVFHTIITLILVPVLYSLFEGTFARIRARRAARLEKRKARATIPMIES</sequence>
<dbReference type="Gene3D" id="3.30.2090.10">
    <property type="entry name" value="Multidrug efflux transporter AcrB TolC docking domain, DN and DC subdomains"/>
    <property type="match status" value="2"/>
</dbReference>
<dbReference type="Gene3D" id="3.30.70.1320">
    <property type="entry name" value="Multidrug efflux transporter AcrB pore domain like"/>
    <property type="match status" value="1"/>
</dbReference>
<dbReference type="Gene3D" id="1.20.1640.10">
    <property type="entry name" value="Multidrug efflux transporter AcrB transmembrane domain"/>
    <property type="match status" value="2"/>
</dbReference>
<organism evidence="2 3">
    <name type="scientific">Brevibacillus fluminis</name>
    <dbReference type="NCBI Taxonomy" id="511487"/>
    <lineage>
        <taxon>Bacteria</taxon>
        <taxon>Bacillati</taxon>
        <taxon>Bacillota</taxon>
        <taxon>Bacilli</taxon>
        <taxon>Bacillales</taxon>
        <taxon>Paenibacillaceae</taxon>
        <taxon>Brevibacillus</taxon>
    </lineage>
</organism>
<keyword evidence="1" id="KW-0472">Membrane</keyword>
<dbReference type="OrthoDB" id="9757876at2"/>
<keyword evidence="1" id="KW-0812">Transmembrane</keyword>
<dbReference type="Pfam" id="PF00873">
    <property type="entry name" value="ACR_tran"/>
    <property type="match status" value="1"/>
</dbReference>
<dbReference type="SUPFAM" id="SSF82714">
    <property type="entry name" value="Multidrug efflux transporter AcrB TolC docking domain, DN and DC subdomains"/>
    <property type="match status" value="2"/>
</dbReference>
<dbReference type="Proteomes" id="UP000271031">
    <property type="component" value="Unassembled WGS sequence"/>
</dbReference>
<reference evidence="2 3" key="1">
    <citation type="submission" date="2018-10" db="EMBL/GenBank/DDBJ databases">
        <title>Phylogenomics of Brevibacillus.</title>
        <authorList>
            <person name="Dunlap C."/>
        </authorList>
    </citation>
    <scope>NUCLEOTIDE SEQUENCE [LARGE SCALE GENOMIC DNA]</scope>
    <source>
        <strain evidence="2 3">JCM 15716</strain>
    </source>
</reference>
<feature type="transmembrane region" description="Helical" evidence="1">
    <location>
        <begin position="867"/>
        <end position="887"/>
    </location>
</feature>
<feature type="transmembrane region" description="Helical" evidence="1">
    <location>
        <begin position="429"/>
        <end position="450"/>
    </location>
</feature>
<feature type="transmembrane region" description="Helical" evidence="1">
    <location>
        <begin position="358"/>
        <end position="378"/>
    </location>
</feature>
<dbReference type="AlphaFoldDB" id="A0A3M8CWM6"/>
<feature type="transmembrane region" description="Helical" evidence="1">
    <location>
        <begin position="973"/>
        <end position="996"/>
    </location>
</feature>
<proteinExistence type="predicted"/>
<dbReference type="SUPFAM" id="SSF82693">
    <property type="entry name" value="Multidrug efflux transporter AcrB pore domain, PN1, PN2, PC1 and PC2 subdomains"/>
    <property type="match status" value="3"/>
</dbReference>
<protein>
    <submittedName>
        <fullName evidence="2">Efflux RND transporter permease subunit</fullName>
    </submittedName>
</protein>
<feature type="transmembrane region" description="Helical" evidence="1">
    <location>
        <begin position="384"/>
        <end position="408"/>
    </location>
</feature>
<dbReference type="SUPFAM" id="SSF82866">
    <property type="entry name" value="Multidrug efflux transporter AcrB transmembrane domain"/>
    <property type="match status" value="2"/>
</dbReference>
<evidence type="ECO:0000256" key="1">
    <source>
        <dbReference type="SAM" id="Phobius"/>
    </source>
</evidence>
<dbReference type="PANTHER" id="PTHR32063:SF0">
    <property type="entry name" value="SWARMING MOTILITY PROTEIN SWRC"/>
    <property type="match status" value="1"/>
</dbReference>
<comment type="caution">
    <text evidence="2">The sequence shown here is derived from an EMBL/GenBank/DDBJ whole genome shotgun (WGS) entry which is preliminary data.</text>
</comment>
<dbReference type="Gene3D" id="3.30.70.1430">
    <property type="entry name" value="Multidrug efflux transporter AcrB pore domain"/>
    <property type="match status" value="2"/>
</dbReference>
<dbReference type="GO" id="GO:0005886">
    <property type="term" value="C:plasma membrane"/>
    <property type="evidence" value="ECO:0007669"/>
    <property type="project" value="TreeGrafter"/>
</dbReference>
<gene>
    <name evidence="2" type="ORF">EDM56_27200</name>
</gene>
<dbReference type="GO" id="GO:0042910">
    <property type="term" value="F:xenobiotic transmembrane transporter activity"/>
    <property type="evidence" value="ECO:0007669"/>
    <property type="project" value="TreeGrafter"/>
</dbReference>
<dbReference type="EMBL" id="RHHQ01000025">
    <property type="protein sequence ID" value="RNB80103.1"/>
    <property type="molecule type" value="Genomic_DNA"/>
</dbReference>
<feature type="transmembrane region" description="Helical" evidence="1">
    <location>
        <begin position="525"/>
        <end position="545"/>
    </location>
</feature>
<accession>A0A3M8CWM6</accession>
<dbReference type="PANTHER" id="PTHR32063">
    <property type="match status" value="1"/>
</dbReference>
<feature type="transmembrane region" description="Helical" evidence="1">
    <location>
        <begin position="893"/>
        <end position="914"/>
    </location>
</feature>
<feature type="transmembrane region" description="Helical" evidence="1">
    <location>
        <begin position="943"/>
        <end position="961"/>
    </location>
</feature>
<feature type="transmembrane region" description="Helical" evidence="1">
    <location>
        <begin position="13"/>
        <end position="38"/>
    </location>
</feature>
<evidence type="ECO:0000313" key="3">
    <source>
        <dbReference type="Proteomes" id="UP000271031"/>
    </source>
</evidence>
<feature type="transmembrane region" description="Helical" evidence="1">
    <location>
        <begin position="841"/>
        <end position="860"/>
    </location>
</feature>
<dbReference type="InterPro" id="IPR027463">
    <property type="entry name" value="AcrB_DN_DC_subdom"/>
</dbReference>
<dbReference type="PRINTS" id="PR00702">
    <property type="entry name" value="ACRIFLAVINRP"/>
</dbReference>
<keyword evidence="3" id="KW-1185">Reference proteome</keyword>
<keyword evidence="1" id="KW-1133">Transmembrane helix</keyword>
<dbReference type="Gene3D" id="3.30.70.1440">
    <property type="entry name" value="Multidrug efflux transporter AcrB pore domain"/>
    <property type="match status" value="1"/>
</dbReference>
<dbReference type="InterPro" id="IPR001036">
    <property type="entry name" value="Acrflvin-R"/>
</dbReference>
<feature type="transmembrane region" description="Helical" evidence="1">
    <location>
        <begin position="462"/>
        <end position="486"/>
    </location>
</feature>
<name>A0A3M8CWM6_9BACL</name>